<organism evidence="3 4">
    <name type="scientific">Stylonychia lemnae</name>
    <name type="common">Ciliate</name>
    <dbReference type="NCBI Taxonomy" id="5949"/>
    <lineage>
        <taxon>Eukaryota</taxon>
        <taxon>Sar</taxon>
        <taxon>Alveolata</taxon>
        <taxon>Ciliophora</taxon>
        <taxon>Intramacronucleata</taxon>
        <taxon>Spirotrichea</taxon>
        <taxon>Stichotrichia</taxon>
        <taxon>Sporadotrichida</taxon>
        <taxon>Oxytrichidae</taxon>
        <taxon>Stylonychinae</taxon>
        <taxon>Stylonychia</taxon>
    </lineage>
</organism>
<dbReference type="Proteomes" id="UP000039865">
    <property type="component" value="Unassembled WGS sequence"/>
</dbReference>
<evidence type="ECO:0000259" key="2">
    <source>
        <dbReference type="Pfam" id="PF02836"/>
    </source>
</evidence>
<dbReference type="Gene3D" id="3.20.20.80">
    <property type="entry name" value="Glycosidases"/>
    <property type="match status" value="1"/>
</dbReference>
<dbReference type="OMA" id="PHVHNSG"/>
<evidence type="ECO:0000313" key="3">
    <source>
        <dbReference type="EMBL" id="CDW74958.1"/>
    </source>
</evidence>
<keyword evidence="3" id="KW-0378">Hydrolase</keyword>
<dbReference type="EMBL" id="CCKQ01003819">
    <property type="protein sequence ID" value="CDW74958.1"/>
    <property type="molecule type" value="Genomic_DNA"/>
</dbReference>
<dbReference type="OrthoDB" id="424706at2759"/>
<gene>
    <name evidence="3" type="primary">Contig6060.g6486</name>
    <name evidence="3" type="ORF">STYLEM_3942</name>
</gene>
<dbReference type="InParanoid" id="A0A078A0I1"/>
<protein>
    <submittedName>
        <fullName evidence="3">Cellulase (Glycosyl hydrolase family 5)</fullName>
    </submittedName>
</protein>
<keyword evidence="4" id="KW-1185">Reference proteome</keyword>
<dbReference type="GO" id="GO:0004553">
    <property type="term" value="F:hydrolase activity, hydrolyzing O-glycosyl compounds"/>
    <property type="evidence" value="ECO:0007669"/>
    <property type="project" value="InterPro"/>
</dbReference>
<keyword evidence="1" id="KW-0732">Signal</keyword>
<dbReference type="GO" id="GO:0005975">
    <property type="term" value="P:carbohydrate metabolic process"/>
    <property type="evidence" value="ECO:0007669"/>
    <property type="project" value="InterPro"/>
</dbReference>
<dbReference type="AlphaFoldDB" id="A0A078A0I1"/>
<feature type="signal peptide" evidence="1">
    <location>
        <begin position="1"/>
        <end position="20"/>
    </location>
</feature>
<feature type="domain" description="Glycoside hydrolase family 2 catalytic" evidence="2">
    <location>
        <begin position="167"/>
        <end position="291"/>
    </location>
</feature>
<name>A0A078A0I1_STYLE</name>
<dbReference type="SUPFAM" id="SSF51445">
    <property type="entry name" value="(Trans)glycosidases"/>
    <property type="match status" value="1"/>
</dbReference>
<dbReference type="Pfam" id="PF02836">
    <property type="entry name" value="Glyco_hydro_2_C"/>
    <property type="match status" value="1"/>
</dbReference>
<sequence>MRTPIVVSLALLSLIGNINTTGTGTFLANQVKARNQWTVDQANQWWQQSGGWFAGCNFIPSTAVNTLEMWQAETYDPTTIDRELGFAASAGFKVIRVFIHHLVWNQDRAAFKSRLDNFLSIADKHGIKTMFAMFDDCWNPEGHLGQQPAPIQGVHNSQWVRAPGYAEFDDTSLFPLFQEYFHDIIGSLKNDKRVYLWDIYNEPGNSGHGQRTLPLLQGTFQWAREAEPSQPISSAPWNFGSDFDPLTNYQFENSDVITFHLYSDLQSTQSKAQQLKARYQKPVILSEYMARPTGSKFQTHIPMLHDENVGAINWGLVSGKTNTIFPWGSPEGSPEPKIWFHDVFRKDGTPFDQEEIDVLRKYTQGQSTRIELNIV</sequence>
<dbReference type="InterPro" id="IPR006103">
    <property type="entry name" value="Glyco_hydro_2_cat"/>
</dbReference>
<reference evidence="3 4" key="1">
    <citation type="submission" date="2014-06" db="EMBL/GenBank/DDBJ databases">
        <authorList>
            <person name="Swart Estienne"/>
        </authorList>
    </citation>
    <scope>NUCLEOTIDE SEQUENCE [LARGE SCALE GENOMIC DNA]</scope>
    <source>
        <strain evidence="3 4">130c</strain>
    </source>
</reference>
<accession>A0A078A0I1</accession>
<evidence type="ECO:0000313" key="4">
    <source>
        <dbReference type="Proteomes" id="UP000039865"/>
    </source>
</evidence>
<dbReference type="InterPro" id="IPR017853">
    <property type="entry name" value="GH"/>
</dbReference>
<evidence type="ECO:0000256" key="1">
    <source>
        <dbReference type="SAM" id="SignalP"/>
    </source>
</evidence>
<proteinExistence type="predicted"/>
<feature type="chain" id="PRO_5001729183" evidence="1">
    <location>
        <begin position="21"/>
        <end position="375"/>
    </location>
</feature>